<dbReference type="Proteomes" id="UP000070089">
    <property type="component" value="Unassembled WGS sequence"/>
</dbReference>
<comment type="caution">
    <text evidence="3">The sequence shown here is derived from an EMBL/GenBank/DDBJ whole genome shotgun (WGS) entry which is preliminary data.</text>
</comment>
<dbReference type="GO" id="GO:0006402">
    <property type="term" value="P:mRNA catabolic process"/>
    <property type="evidence" value="ECO:0007669"/>
    <property type="project" value="TreeGrafter"/>
</dbReference>
<dbReference type="SMART" id="SM00955">
    <property type="entry name" value="RNB"/>
    <property type="match status" value="1"/>
</dbReference>
<protein>
    <submittedName>
        <fullName evidence="3">Putative Exoribonuclease II / ribonuclease</fullName>
    </submittedName>
</protein>
<feature type="compositionally biased region" description="Low complexity" evidence="1">
    <location>
        <begin position="71"/>
        <end position="87"/>
    </location>
</feature>
<dbReference type="VEuPathDB" id="GiardiaDB:QR46_0699"/>
<evidence type="ECO:0000259" key="2">
    <source>
        <dbReference type="SMART" id="SM00955"/>
    </source>
</evidence>
<evidence type="ECO:0000256" key="1">
    <source>
        <dbReference type="SAM" id="MobiDB-lite"/>
    </source>
</evidence>
<feature type="region of interest" description="Disordered" evidence="1">
    <location>
        <begin position="71"/>
        <end position="90"/>
    </location>
</feature>
<evidence type="ECO:0000313" key="3">
    <source>
        <dbReference type="EMBL" id="KWX15263.1"/>
    </source>
</evidence>
<dbReference type="PANTHER" id="PTHR23355">
    <property type="entry name" value="RIBONUCLEASE"/>
    <property type="match status" value="1"/>
</dbReference>
<dbReference type="InterPro" id="IPR041505">
    <property type="entry name" value="Dis3_CSD2"/>
</dbReference>
<dbReference type="InterPro" id="IPR050180">
    <property type="entry name" value="RNR_Ribonuclease"/>
</dbReference>
<dbReference type="InterPro" id="IPR001900">
    <property type="entry name" value="RNase_II/R"/>
</dbReference>
<dbReference type="EMBL" id="JXTI01000011">
    <property type="protein sequence ID" value="KWX15263.1"/>
    <property type="molecule type" value="Genomic_DNA"/>
</dbReference>
<dbReference type="OrthoDB" id="372421at2759"/>
<sequence length="1083" mass="122254">MSIQVDCNIVRIIQRGGSKLIEIFIPESRIFWNVCLFASHFNFNHRLIHKNSSMSFLEKAYRQGISRLASHTSDSAHSSPSNLSSTSDLEPRSYSESSGFTKYWDINDVNQALTEHPTLFVGGKLVILKKYGTGTVYSTQHNAHIHLSSKTAMNRSIHDDDVLVFVLENQITTSKTVCDWKLDNTPTDQELIMTTQRYEGVVVYNYTAAKSRAFRLQCRLLSNSGCRTTKLLHPIDQRYPMVSVSSKESYQSSDMVFTVEVMQWRFSDSYPQGRIVSNSIPKPTHTSALNGKCSPLDMLCSYVLDSQQIPYTFPDSHSSDPYRSVYQAALDQLSQLCRLPHEGVTSTQSLSADYFASLITKLRTEEFKRDLDSLGRRSFCEDIVITIDPDTARDFDDAIHISPLISTGSGPAIRIPITEYWSDYLGPGAKSHTVVGYEVGIHIADAAYYLDQSPWLDDMARKTMSSVYLSDRVCPMLPPLFSNIICSLNPAVPRMAFSIVVQIDVDGKLLPQEVWFGKSVIFSYARLDYSAAQRIINNDFTPEEISKTTTSIFGLWPCIEGFAPVVALSVGLSNKLSLALRKLRKSYGALLISLPEERYTINPDTLTVTRKETAEEDEAHHLIEEFMLLANCLVAQKLILCFPTLPILRIHPTCKKSAILTRILMYRKLPQMDTKSLIHTNKWLETLGKRLQDDGEEHGVQLANYLFLANCLQKAIYQIGSTHPFKLLSHWGIHAHMYMHFTSPIRRYPDDIAHRLLNLGLTLERKVYTDDPQYVSSQAAVFRPYRFVITEPLDIYKDLLFQPPKALLKLAKTRYHPNTVATQFSSNTSMMRMESLEEQLLSEGLRTGTSLKNFTFKTVLKDIERRYNADKESIINLVENDGSDVEHPAVEESTKKSLVQTIFDQIEDDIATIGYSFSSINAMVEKVNEIERKIATIEIMNHRAMLHLLIKQTPEFQSKGGIDAKAYIVSTQLSRTITFYVPAHGCAFSMTYPHELLEDLSIRLRGFDKNISVEMQKAPAQAVGKGLLDRVPCQDYDLGASENSSTSVYVLPLMAPINARIVPVSKAFYEGVDLLLTDPSLAE</sequence>
<evidence type="ECO:0000313" key="4">
    <source>
        <dbReference type="Proteomes" id="UP000070089"/>
    </source>
</evidence>
<organism evidence="3 4">
    <name type="scientific">Giardia duodenalis assemblage B</name>
    <dbReference type="NCBI Taxonomy" id="1394984"/>
    <lineage>
        <taxon>Eukaryota</taxon>
        <taxon>Metamonada</taxon>
        <taxon>Diplomonadida</taxon>
        <taxon>Hexamitidae</taxon>
        <taxon>Giardiinae</taxon>
        <taxon>Giardia</taxon>
    </lineage>
</organism>
<dbReference type="GO" id="GO:0000175">
    <property type="term" value="F:3'-5'-RNA exonuclease activity"/>
    <property type="evidence" value="ECO:0007669"/>
    <property type="project" value="TreeGrafter"/>
</dbReference>
<dbReference type="SUPFAM" id="SSF50249">
    <property type="entry name" value="Nucleic acid-binding proteins"/>
    <property type="match status" value="2"/>
</dbReference>
<reference evidence="3 4" key="1">
    <citation type="journal article" date="2015" name="Mol. Biochem. Parasitol.">
        <title>Identification of polymorphic genes for use in assemblage B genotyping assays through comparative genomics of multiple assemblage B Giardia duodenalis isolates.</title>
        <authorList>
            <person name="Wielinga C."/>
            <person name="Thompson R.C."/>
            <person name="Monis P."/>
            <person name="Ryan U."/>
        </authorList>
    </citation>
    <scope>NUCLEOTIDE SEQUENCE [LARGE SCALE GENOMIC DNA]</scope>
    <source>
        <strain evidence="3 4">BAH15c1</strain>
    </source>
</reference>
<dbReference type="InterPro" id="IPR012340">
    <property type="entry name" value="NA-bd_OB-fold"/>
</dbReference>
<name>A0A132NYY6_GIAIN</name>
<accession>A0A132NYY6</accession>
<dbReference type="Gene3D" id="2.40.50.690">
    <property type="match status" value="1"/>
</dbReference>
<gene>
    <name evidence="3" type="ORF">QR46_0699</name>
</gene>
<proteinExistence type="predicted"/>
<dbReference type="Pfam" id="PF00773">
    <property type="entry name" value="RNB"/>
    <property type="match status" value="1"/>
</dbReference>
<dbReference type="GO" id="GO:0000932">
    <property type="term" value="C:P-body"/>
    <property type="evidence" value="ECO:0007669"/>
    <property type="project" value="TreeGrafter"/>
</dbReference>
<dbReference type="AlphaFoldDB" id="A0A132NYY6"/>
<dbReference type="GO" id="GO:0003723">
    <property type="term" value="F:RNA binding"/>
    <property type="evidence" value="ECO:0007669"/>
    <property type="project" value="InterPro"/>
</dbReference>
<dbReference type="PANTHER" id="PTHR23355:SF9">
    <property type="entry name" value="DIS3-LIKE EXONUCLEASE 2"/>
    <property type="match status" value="1"/>
</dbReference>
<feature type="domain" description="RNB" evidence="2">
    <location>
        <begin position="376"/>
        <end position="763"/>
    </location>
</feature>
<dbReference type="Pfam" id="PF17849">
    <property type="entry name" value="OB_Dis3"/>
    <property type="match status" value="1"/>
</dbReference>